<dbReference type="InterPro" id="IPR000182">
    <property type="entry name" value="GNAT_dom"/>
</dbReference>
<comment type="similarity">
    <text evidence="1">Belongs to the acetyltransferase family. GNAT subfamily.</text>
</comment>
<dbReference type="SUPFAM" id="SSF55729">
    <property type="entry name" value="Acyl-CoA N-acyltransferases (Nat)"/>
    <property type="match status" value="1"/>
</dbReference>
<organism evidence="5 6">
    <name type="scientific">Sarocladium strictum</name>
    <name type="common">Black bundle disease fungus</name>
    <name type="synonym">Acremonium strictum</name>
    <dbReference type="NCBI Taxonomy" id="5046"/>
    <lineage>
        <taxon>Eukaryota</taxon>
        <taxon>Fungi</taxon>
        <taxon>Dikarya</taxon>
        <taxon>Ascomycota</taxon>
        <taxon>Pezizomycotina</taxon>
        <taxon>Sordariomycetes</taxon>
        <taxon>Hypocreomycetidae</taxon>
        <taxon>Hypocreales</taxon>
        <taxon>Sarocladiaceae</taxon>
        <taxon>Sarocladium</taxon>
    </lineage>
</organism>
<proteinExistence type="inferred from homology"/>
<dbReference type="InterPro" id="IPR016181">
    <property type="entry name" value="Acyl_CoA_acyltransferase"/>
</dbReference>
<evidence type="ECO:0000259" key="4">
    <source>
        <dbReference type="Pfam" id="PF13302"/>
    </source>
</evidence>
<dbReference type="InterPro" id="IPR039135">
    <property type="entry name" value="NAT9-like"/>
</dbReference>
<keyword evidence="3" id="KW-0012">Acyltransferase</keyword>
<protein>
    <recommendedName>
        <fullName evidence="4">N-acetyltransferase domain-containing protein</fullName>
    </recommendedName>
</protein>
<dbReference type="Gene3D" id="3.40.630.30">
    <property type="match status" value="1"/>
</dbReference>
<dbReference type="EMBL" id="JAPDFR010000009">
    <property type="protein sequence ID" value="KAK0383713.1"/>
    <property type="molecule type" value="Genomic_DNA"/>
</dbReference>
<evidence type="ECO:0000256" key="1">
    <source>
        <dbReference type="ARBA" id="ARBA00009342"/>
    </source>
</evidence>
<name>A0AA39GBK4_SARSR</name>
<dbReference type="PANTHER" id="PTHR13256">
    <property type="entry name" value="N-ACETYLTRANSFERASE 9"/>
    <property type="match status" value="1"/>
</dbReference>
<sequence length="231" mass="25907">MLLNESTALSTSRVLLVPYEKHHVPQYHGWMQDPAIQEATASEPMTLEEEYENQQSWRTSNDKLTFIVCAPLPAGTESALAGEADGVDRTRGDINFFLYPYDTVDDSVSDPKVLVGEVDIMIAANGHRGQGTGQASVRALLVYIQRNLGAILKEYAGAEGSELRGLMVKLKEGNKASRALFERLGFEQEGDVNYFGEVMLMMPWDGLTSRQWWVEASQDFREVQYVHRESL</sequence>
<dbReference type="PANTHER" id="PTHR13256:SF16">
    <property type="entry name" value="ALPHA_BETA-TUBULIN-N-ACETYLTRANSFERASE 9"/>
    <property type="match status" value="1"/>
</dbReference>
<reference evidence="5" key="1">
    <citation type="submission" date="2022-10" db="EMBL/GenBank/DDBJ databases">
        <title>Determination and structural analysis of whole genome sequence of Sarocladium strictum F4-1.</title>
        <authorList>
            <person name="Hu L."/>
            <person name="Jiang Y."/>
        </authorList>
    </citation>
    <scope>NUCLEOTIDE SEQUENCE</scope>
    <source>
        <strain evidence="5">F4-1</strain>
    </source>
</reference>
<gene>
    <name evidence="5" type="ORF">NLU13_9624</name>
</gene>
<keyword evidence="2" id="KW-0808">Transferase</keyword>
<evidence type="ECO:0000256" key="2">
    <source>
        <dbReference type="ARBA" id="ARBA00022679"/>
    </source>
</evidence>
<dbReference type="AlphaFoldDB" id="A0AA39GBK4"/>
<evidence type="ECO:0000256" key="3">
    <source>
        <dbReference type="ARBA" id="ARBA00023315"/>
    </source>
</evidence>
<dbReference type="Proteomes" id="UP001175261">
    <property type="component" value="Unassembled WGS sequence"/>
</dbReference>
<comment type="caution">
    <text evidence="5">The sequence shown here is derived from an EMBL/GenBank/DDBJ whole genome shotgun (WGS) entry which is preliminary data.</text>
</comment>
<evidence type="ECO:0000313" key="6">
    <source>
        <dbReference type="Proteomes" id="UP001175261"/>
    </source>
</evidence>
<keyword evidence="6" id="KW-1185">Reference proteome</keyword>
<dbReference type="GO" id="GO:0008080">
    <property type="term" value="F:N-acetyltransferase activity"/>
    <property type="evidence" value="ECO:0007669"/>
    <property type="project" value="InterPro"/>
</dbReference>
<feature type="domain" description="N-acetyltransferase" evidence="4">
    <location>
        <begin position="13"/>
        <end position="187"/>
    </location>
</feature>
<evidence type="ECO:0000313" key="5">
    <source>
        <dbReference type="EMBL" id="KAK0383713.1"/>
    </source>
</evidence>
<dbReference type="Pfam" id="PF13302">
    <property type="entry name" value="Acetyltransf_3"/>
    <property type="match status" value="1"/>
</dbReference>
<accession>A0AA39GBK4</accession>